<dbReference type="PANTHER" id="PTHR19229:SF190">
    <property type="entry name" value="RETINAL-SPECIFIC PHOSPHOLIPID-TRANSPORTING ATPASE ABCA4"/>
    <property type="match status" value="1"/>
</dbReference>
<keyword evidence="4 14" id="KW-0812">Transmembrane</keyword>
<keyword evidence="6" id="KW-0067">ATP-binding</keyword>
<evidence type="ECO:0000256" key="4">
    <source>
        <dbReference type="ARBA" id="ARBA00022692"/>
    </source>
</evidence>
<dbReference type="InterPro" id="IPR003593">
    <property type="entry name" value="AAA+_ATPase"/>
</dbReference>
<dbReference type="SMART" id="SM00382">
    <property type="entry name" value="AAA"/>
    <property type="match status" value="2"/>
</dbReference>
<keyword evidence="7" id="KW-1278">Translocase</keyword>
<evidence type="ECO:0000256" key="5">
    <source>
        <dbReference type="ARBA" id="ARBA00022741"/>
    </source>
</evidence>
<dbReference type="InterPro" id="IPR013525">
    <property type="entry name" value="ABC2_TM"/>
</dbReference>
<dbReference type="CDD" id="cd03263">
    <property type="entry name" value="ABC_subfamily_A"/>
    <property type="match status" value="2"/>
</dbReference>
<evidence type="ECO:0000256" key="14">
    <source>
        <dbReference type="SAM" id="Phobius"/>
    </source>
</evidence>
<dbReference type="Pfam" id="PF00005">
    <property type="entry name" value="ABC_tran"/>
    <property type="match status" value="2"/>
</dbReference>
<dbReference type="GO" id="GO:0005524">
    <property type="term" value="F:ATP binding"/>
    <property type="evidence" value="ECO:0007669"/>
    <property type="project" value="UniProtKB-KW"/>
</dbReference>
<feature type="compositionally biased region" description="Polar residues" evidence="13">
    <location>
        <begin position="1407"/>
        <end position="1437"/>
    </location>
</feature>
<evidence type="ECO:0000256" key="13">
    <source>
        <dbReference type="SAM" id="MobiDB-lite"/>
    </source>
</evidence>
<dbReference type="GO" id="GO:0016887">
    <property type="term" value="F:ATP hydrolysis activity"/>
    <property type="evidence" value="ECO:0007669"/>
    <property type="project" value="InterPro"/>
</dbReference>
<feature type="transmembrane region" description="Helical" evidence="14">
    <location>
        <begin position="1792"/>
        <end position="1814"/>
    </location>
</feature>
<dbReference type="SUPFAM" id="SSF52540">
    <property type="entry name" value="P-loop containing nucleoside triphosphate hydrolases"/>
    <property type="match status" value="2"/>
</dbReference>
<evidence type="ECO:0000256" key="7">
    <source>
        <dbReference type="ARBA" id="ARBA00022967"/>
    </source>
</evidence>
<gene>
    <name evidence="16" type="ORF">QYF61_000627</name>
</gene>
<dbReference type="InterPro" id="IPR017871">
    <property type="entry name" value="ABC_transporter-like_CS"/>
</dbReference>
<evidence type="ECO:0000256" key="6">
    <source>
        <dbReference type="ARBA" id="ARBA00022840"/>
    </source>
</evidence>
<dbReference type="InterPro" id="IPR026082">
    <property type="entry name" value="ABCA"/>
</dbReference>
<protein>
    <recommendedName>
        <fullName evidence="2">P-type phospholipid transporter</fullName>
        <ecNumber evidence="2">7.6.2.1</ecNumber>
    </recommendedName>
</protein>
<accession>A0AAN7RW47</accession>
<dbReference type="EC" id="7.6.2.1" evidence="2"/>
<dbReference type="GO" id="GO:0140359">
    <property type="term" value="F:ABC-type transporter activity"/>
    <property type="evidence" value="ECO:0007669"/>
    <property type="project" value="InterPro"/>
</dbReference>
<dbReference type="FunFam" id="3.40.50.300:FF:000264">
    <property type="entry name" value="ATP-binding cassette, sub-family A (ABC1), member 1"/>
    <property type="match status" value="1"/>
</dbReference>
<feature type="region of interest" description="Disordered" evidence="13">
    <location>
        <begin position="2371"/>
        <end position="2395"/>
    </location>
</feature>
<dbReference type="GO" id="GO:0016020">
    <property type="term" value="C:membrane"/>
    <property type="evidence" value="ECO:0007669"/>
    <property type="project" value="UniProtKB-SubCell"/>
</dbReference>
<evidence type="ECO:0000313" key="17">
    <source>
        <dbReference type="Proteomes" id="UP001333110"/>
    </source>
</evidence>
<feature type="transmembrane region" description="Helical" evidence="14">
    <location>
        <begin position="654"/>
        <end position="675"/>
    </location>
</feature>
<evidence type="ECO:0000256" key="8">
    <source>
        <dbReference type="ARBA" id="ARBA00022989"/>
    </source>
</evidence>
<feature type="region of interest" description="Disordered" evidence="13">
    <location>
        <begin position="1402"/>
        <end position="1452"/>
    </location>
</feature>
<dbReference type="FunFam" id="3.40.50.300:FF:000232">
    <property type="entry name" value="ATP-binding cassette, sub-family A (ABC1), member 1"/>
    <property type="match status" value="1"/>
</dbReference>
<feature type="compositionally biased region" description="Basic and acidic residues" evidence="13">
    <location>
        <begin position="1012"/>
        <end position="1029"/>
    </location>
</feature>
<dbReference type="InterPro" id="IPR027417">
    <property type="entry name" value="P-loop_NTPase"/>
</dbReference>
<proteinExistence type="predicted"/>
<comment type="caution">
    <text evidence="16">The sequence shown here is derived from an EMBL/GenBank/DDBJ whole genome shotgun (WGS) entry which is preliminary data.</text>
</comment>
<dbReference type="Proteomes" id="UP001333110">
    <property type="component" value="Unassembled WGS sequence"/>
</dbReference>
<dbReference type="EMBL" id="JAUNZN010000006">
    <property type="protein sequence ID" value="KAK4819287.1"/>
    <property type="molecule type" value="Genomic_DNA"/>
</dbReference>
<dbReference type="PROSITE" id="PS50893">
    <property type="entry name" value="ABC_TRANSPORTER_2"/>
    <property type="match status" value="2"/>
</dbReference>
<feature type="transmembrane region" description="Helical" evidence="14">
    <location>
        <begin position="1903"/>
        <end position="1928"/>
    </location>
</feature>
<feature type="transmembrane region" description="Helical" evidence="14">
    <location>
        <begin position="758"/>
        <end position="783"/>
    </location>
</feature>
<comment type="catalytic activity">
    <reaction evidence="12">
        <text>ATP + H2O + phospholipidSide 1 = ADP + phosphate + phospholipidSide 2.</text>
        <dbReference type="EC" id="7.6.2.1"/>
    </reaction>
</comment>
<keyword evidence="10" id="KW-1015">Disulfide bond</keyword>
<dbReference type="Gene3D" id="3.40.50.300">
    <property type="entry name" value="P-loop containing nucleotide triphosphate hydrolases"/>
    <property type="match status" value="2"/>
</dbReference>
<keyword evidence="5" id="KW-0547">Nucleotide-binding</keyword>
<reference evidence="16 17" key="1">
    <citation type="journal article" date="2023" name="J. Hered.">
        <title>Chromosome-level genome of the wood stork (Mycteria americana) provides insight into avian chromosome evolution.</title>
        <authorList>
            <person name="Flamio R. Jr."/>
            <person name="Ramstad K.M."/>
        </authorList>
    </citation>
    <scope>NUCLEOTIDE SEQUENCE [LARGE SCALE GENOMIC DNA]</scope>
    <source>
        <strain evidence="16">JAX WOST 10</strain>
    </source>
</reference>
<feature type="transmembrane region" description="Helical" evidence="14">
    <location>
        <begin position="1844"/>
        <end position="1861"/>
    </location>
</feature>
<feature type="transmembrane region" description="Helical" evidence="14">
    <location>
        <begin position="731"/>
        <end position="751"/>
    </location>
</feature>
<dbReference type="GO" id="GO:0140326">
    <property type="term" value="F:ATPase-coupled intramembrane lipid transporter activity"/>
    <property type="evidence" value="ECO:0007669"/>
    <property type="project" value="UniProtKB-EC"/>
</dbReference>
<evidence type="ECO:0000256" key="11">
    <source>
        <dbReference type="ARBA" id="ARBA00023180"/>
    </source>
</evidence>
<dbReference type="Pfam" id="PF23321">
    <property type="entry name" value="R1_ABCA1"/>
    <property type="match status" value="1"/>
</dbReference>
<keyword evidence="11" id="KW-0325">Glycoprotein</keyword>
<feature type="transmembrane region" description="Helical" evidence="14">
    <location>
        <begin position="695"/>
        <end position="719"/>
    </location>
</feature>
<feature type="region of interest" description="Disordered" evidence="13">
    <location>
        <begin position="955"/>
        <end position="1029"/>
    </location>
</feature>
<dbReference type="PROSITE" id="PS00211">
    <property type="entry name" value="ABC_TRANSPORTER_1"/>
    <property type="match status" value="1"/>
</dbReference>
<dbReference type="Pfam" id="PF12698">
    <property type="entry name" value="ABC2_membrane_3"/>
    <property type="match status" value="2"/>
</dbReference>
<dbReference type="PANTHER" id="PTHR19229">
    <property type="entry name" value="ATP-BINDING CASSETTE TRANSPORTER SUBFAMILY A ABCA"/>
    <property type="match status" value="1"/>
</dbReference>
<name>A0AAN7RW47_MYCAM</name>
<evidence type="ECO:0000256" key="12">
    <source>
        <dbReference type="ARBA" id="ARBA00034036"/>
    </source>
</evidence>
<keyword evidence="17" id="KW-1185">Reference proteome</keyword>
<evidence type="ECO:0000259" key="15">
    <source>
        <dbReference type="PROSITE" id="PS50893"/>
    </source>
</evidence>
<dbReference type="InterPro" id="IPR003439">
    <property type="entry name" value="ABC_transporter-like_ATP-bd"/>
</dbReference>
<keyword evidence="3" id="KW-0597">Phosphoprotein</keyword>
<feature type="compositionally biased region" description="Basic and acidic residues" evidence="13">
    <location>
        <begin position="955"/>
        <end position="1004"/>
    </location>
</feature>
<evidence type="ECO:0000313" key="16">
    <source>
        <dbReference type="EMBL" id="KAK4819287.1"/>
    </source>
</evidence>
<feature type="transmembrane region" description="Helical" evidence="14">
    <location>
        <begin position="1873"/>
        <end position="1891"/>
    </location>
</feature>
<evidence type="ECO:0000256" key="1">
    <source>
        <dbReference type="ARBA" id="ARBA00004141"/>
    </source>
</evidence>
<organism evidence="16 17">
    <name type="scientific">Mycteria americana</name>
    <name type="common">Wood stork</name>
    <dbReference type="NCBI Taxonomy" id="33587"/>
    <lineage>
        <taxon>Eukaryota</taxon>
        <taxon>Metazoa</taxon>
        <taxon>Chordata</taxon>
        <taxon>Craniata</taxon>
        <taxon>Vertebrata</taxon>
        <taxon>Euteleostomi</taxon>
        <taxon>Archelosauria</taxon>
        <taxon>Archosauria</taxon>
        <taxon>Dinosauria</taxon>
        <taxon>Saurischia</taxon>
        <taxon>Theropoda</taxon>
        <taxon>Coelurosauria</taxon>
        <taxon>Aves</taxon>
        <taxon>Neognathae</taxon>
        <taxon>Neoaves</taxon>
        <taxon>Aequornithes</taxon>
        <taxon>Ciconiiformes</taxon>
        <taxon>Ciconiidae</taxon>
        <taxon>Mycteria</taxon>
    </lineage>
</organism>
<sequence>MSFFRQVRLLLWKNWILRKRQKLRFLVELVWPLSLFLALVWLRKANPLYRQHECHFPNKAMPSAGTLPWLHGIFCNMNNPCFRSPTHGEGPGVVSNYNNSILARVYKDAQELLLEAPEIHDLGRIWEELIIMTQFMETMRTNPERISGRGIRILDILKDGETLTSFLLEDAGLPDAVVFQLINAQVRPEQFAYGVPSLTLKDIACSQMLLDRFIIFSSRRGLPSVHKAMCALSQESLQRVEDALYANVDFFKLFQLLPAVLDRNSPGADLKAWGRVLSNVSQAVQKLARKPSVQDLLMVLQPFVQEGRPESLGHLVSSLSDLFCGYPEGGGSRVLSFNWYEDNNYKAFLGIDSTKKKSSYLYDNTTTPFCNALIQNLESNPLTKIAWSAVKPLLMGKILFAPDSPSVRKILKNANSTFEELERLRLLTKAWEEVGPQLWYFFQNSLQMNMIRDSLKHPTVRDFLNSQLGAEGLTAEHIINFFHNGSPGSREKGMADFDWRNIFSAADQALRLLSQYLECLTLDKFEGYLDETQLTHQALHLLEENKFWAGVIFPDIGPTTNSLPPLVTYKIRMDIDAVEKTNKIKDRYWDPGPRADPVDDLRYIWGGFAYLQDMIEHGIIKTQTNTEVPLGIYLQQMPYPCFVDDVFMITLNRAFPIFMVLAWIYSVSMTVKSIVLEKEMRLKEAMKNRGISNGVIWCTWFLDSFVMMAVSTLLLTALIMCGQVLHYSSPLLFFLFLLTFTTATIMQCFLFSTFFSKANLAAACSGVIYFTLYLPHIVCFVWQDRMTVNLKILASLLSQVAFGFGTEYLSRYEEQGLGLQWGNIRTSPLEGDEYSFLFSIKMMLFDAFLYGILSWYLDNVFPGDYGLPQPWYFPVQESYWLGSRNPKAEKTATADAKLMRYRLLEWTLNLSDGIEGTMSKFMEDTKLEGTVERRAGLQRDLNRLEKWLSRNLMEFNKKKSPESEGHVDQKTMEGGKNESRTKKSEEPEKPEEKSDNQGEKDGKNKQCKHKREKEPGEQGKPKTDVQDKDEININTFFEPEPTGLIPGVCIQNLVKIFANRPKPAVDGMNITFYEGQITAFLGHNGAGKTTTMSILTGLFPPTSGTVLIGGLDIQTHMDSIRHRLGMCPQYNILFNHLTVAEHILFYSQLKGRSRDEAEQELETMLEDMGLTHKRNEEAQNLSGGMQRKLSVAIAFVGEAKVVVLDEPTSGVDPYSRRSIWDLLLKYRSGRTIILSTHHMDEADILGDRVAIISQGKLFCSGSPVFLKNCFGSGFYLTLVRKMKHTRIGRAISLCSCGSQCSCSCSSCARRDKEDAPEQELDGDLNELAEVIHHHIPEAKLIESIGQELIYLLPNKHFKQRSYASLFRELEETLDDLGLSSFGVSDTPLEEVFLKVTAEADPGMQKAGDTQENGSTLGKTSTENKPAEQTTLKTNDTSRMPVGIAGDQNEGKGSRQYKGFQLVHQQIKALLIKRFHHASRSHKDFLAQIVLPASFVLLSLIITVIIPPFGEYPALTLHPWIYGQQFTFFSNERPGSEQMVSLTDAFLNKPGFGNRCMKNQPLPNYPCKNMPTAWNTPAVHPNLSSLLLSQKWSPENPSPSCKCSTHKKLTMLPECPAGAGGLPPPQRVQHSTEILQDLTHRNISDFLVKTYPTLIKGSLKSKYWVNEQRYGGISIGGRLPVLHVSGDEVVHFLSDLGRMMNVTGGQTSLAAAKEISNFLKYMETEDNIKVWFNNKGWHAMVSFLNVANNAILRANLRTGQAPEEYGITAVNHPLNLTKEQLSEVTVLTTSVDAVVAICVIFAMSFIPASFVLYLIQERVTKAKHLQFVSGVSPAIYWLTNFMWDIVNYALSAGMVVVIFAGFNKKAYTSPTNLPVLVALLLLYGWAVIPMMYPASSFFSVPSTAYVALSCINLFVGINSSAITFILELFENNPSLLKFNKTLKNVLIVFPHFCLGRGLIDLAMNQAVTEVYARFGEEHVSNPFQWDFVGKNLVAMAVQGVAFFILNLLMQQRLFSTRWFAETAMSPITGEDEDVAEERKRIMNGGNKTDILELQELTKIYAGRHKPAVDRLCVGIRPGECFGLLGVNGAGKTTTFKMLTGDTDVTSGDAVVAGNSILTHISNVHQNMGYCPQFDAIDDLLTGREHLYLYARLRGVPAEEIKRVAEWGIQKLGLPMYADHLAGTYSGGNKRKLSTAIALIGCPPLVLLDEPTTGMDPQSRRLLWDTIVSVLRDGRAVVLTSHSMEECEALCTRLAIMVKGTFKCLGTIQQLKYKFGDGYIVTLKIKAPKSGLPPDPTPAEQFIRMNFPGSLQREKHYNMLQYQICSSSLAKIFRLIISNKENLHIEEYSVSQTTLDQVFVNFAKQQMEDEEIPLHPRAAGASREAKVSPALHQQAAA</sequence>
<dbReference type="InterPro" id="IPR056264">
    <property type="entry name" value="R2_ABCA1-4-like"/>
</dbReference>
<evidence type="ECO:0000256" key="10">
    <source>
        <dbReference type="ARBA" id="ARBA00023157"/>
    </source>
</evidence>
<evidence type="ECO:0000256" key="9">
    <source>
        <dbReference type="ARBA" id="ARBA00023136"/>
    </source>
</evidence>
<comment type="subcellular location">
    <subcellularLocation>
        <location evidence="1">Membrane</location>
        <topology evidence="1">Multi-pass membrane protein</topology>
    </subcellularLocation>
</comment>
<keyword evidence="9 14" id="KW-0472">Membrane</keyword>
<evidence type="ECO:0000256" key="2">
    <source>
        <dbReference type="ARBA" id="ARBA00012189"/>
    </source>
</evidence>
<feature type="domain" description="ABC transporter" evidence="15">
    <location>
        <begin position="2050"/>
        <end position="2282"/>
    </location>
</feature>
<keyword evidence="8 14" id="KW-1133">Transmembrane helix</keyword>
<dbReference type="GO" id="GO:0005548">
    <property type="term" value="F:phospholipid transporter activity"/>
    <property type="evidence" value="ECO:0007669"/>
    <property type="project" value="UniProtKB-ARBA"/>
</dbReference>
<evidence type="ECO:0000256" key="3">
    <source>
        <dbReference type="ARBA" id="ARBA00022553"/>
    </source>
</evidence>
<feature type="domain" description="ABC transporter" evidence="15">
    <location>
        <begin position="1048"/>
        <end position="1279"/>
    </location>
</feature>